<evidence type="ECO:0000259" key="2">
    <source>
        <dbReference type="Pfam" id="PF13460"/>
    </source>
</evidence>
<dbReference type="Pfam" id="PF11066">
    <property type="entry name" value="DUF2867"/>
    <property type="match status" value="1"/>
</dbReference>
<dbReference type="InterPro" id="IPR036291">
    <property type="entry name" value="NAD(P)-bd_dom_sf"/>
</dbReference>
<evidence type="ECO:0000313" key="3">
    <source>
        <dbReference type="EMBL" id="GAA1403774.1"/>
    </source>
</evidence>
<dbReference type="PANTHER" id="PTHR12126">
    <property type="entry name" value="NADH-UBIQUINONE OXIDOREDUCTASE 39 KDA SUBUNIT-RELATED"/>
    <property type="match status" value="1"/>
</dbReference>
<keyword evidence="4" id="KW-1185">Reference proteome</keyword>
<dbReference type="PANTHER" id="PTHR12126:SF11">
    <property type="entry name" value="NADH DEHYDROGENASE [UBIQUINONE] 1 ALPHA SUBCOMPLEX SUBUNIT 9, MITOCHONDRIAL"/>
    <property type="match status" value="1"/>
</dbReference>
<evidence type="ECO:0000313" key="4">
    <source>
        <dbReference type="Proteomes" id="UP001501414"/>
    </source>
</evidence>
<gene>
    <name evidence="3" type="ORF">GCM10009613_65350</name>
</gene>
<dbReference type="InterPro" id="IPR016040">
    <property type="entry name" value="NAD(P)-bd_dom"/>
</dbReference>
<dbReference type="EMBL" id="BAAAJK010000063">
    <property type="protein sequence ID" value="GAA1403774.1"/>
    <property type="molecule type" value="Genomic_DNA"/>
</dbReference>
<evidence type="ECO:0000256" key="1">
    <source>
        <dbReference type="SAM" id="MobiDB-lite"/>
    </source>
</evidence>
<dbReference type="InterPro" id="IPR051207">
    <property type="entry name" value="ComplexI_NDUFA9_subunit"/>
</dbReference>
<accession>A0ABN1YC96</accession>
<dbReference type="SUPFAM" id="SSF51735">
    <property type="entry name" value="NAD(P)-binding Rossmann-fold domains"/>
    <property type="match status" value="1"/>
</dbReference>
<feature type="region of interest" description="Disordered" evidence="1">
    <location>
        <begin position="524"/>
        <end position="554"/>
    </location>
</feature>
<dbReference type="Proteomes" id="UP001501414">
    <property type="component" value="Unassembled WGS sequence"/>
</dbReference>
<protein>
    <submittedName>
        <fullName evidence="3">SDR family oxidoreductase</fullName>
    </submittedName>
</protein>
<feature type="domain" description="NAD(P)-binding" evidence="2">
    <location>
        <begin position="50"/>
        <end position="140"/>
    </location>
</feature>
<dbReference type="InterPro" id="IPR021295">
    <property type="entry name" value="DUF2867"/>
</dbReference>
<dbReference type="Gene3D" id="3.40.50.720">
    <property type="entry name" value="NAD(P)-binding Rossmann-like Domain"/>
    <property type="match status" value="1"/>
</dbReference>
<sequence>MNPAGRANRWDDRSVRYLVTGTTGYIGGRLAPRLLGHGPEADLVPDPDAGPVHVRCLVRNPDKLADVPWAGDAEIVTGDLLDPESVREACRDVDVVYFLVHSLSDSDFASLDRRAALILGEAAREAGVRRIVYLGGLHPDGDPAELSAHLASRVEVGETLLRSGVPTVVLQAAVILGSGSASFEMLRHLTERLPVMVTPRWVHNRIQPIAVRDVLRYLIRAAELPGRLNRTFDIGGPEILTYVEMMQRYAAVAGLGRRRVVPVPVLSPSLSAHWINVVTPVPKSIATPLIESLVHEVVCSEQDILGYVPDPPEGRIGYDRAVRLALSRITDGEVETRWSGATVQNVPSDPLPSDPEWAGGSVYLDEREQDCGASPERLWTVVKGIGGERGWYSFPLAWSVRGWMDRAVGGVGLARGRRDPDDLHTGDALDWWRVERLVEPGGDSRNGDSRNGDGAALLRLRAEMKVPGRAWLEMTVRPRDGGSTYHQRAVFIPHGLPGFLYWWSVAPFHGIVFGGMVRNITRTAERTDDGAPDTPPASRRPSWLRSRRSAGRAA</sequence>
<feature type="compositionally biased region" description="Basic residues" evidence="1">
    <location>
        <begin position="545"/>
        <end position="554"/>
    </location>
</feature>
<reference evidence="3 4" key="1">
    <citation type="journal article" date="2019" name="Int. J. Syst. Evol. Microbiol.">
        <title>The Global Catalogue of Microorganisms (GCM) 10K type strain sequencing project: providing services to taxonomists for standard genome sequencing and annotation.</title>
        <authorList>
            <consortium name="The Broad Institute Genomics Platform"/>
            <consortium name="The Broad Institute Genome Sequencing Center for Infectious Disease"/>
            <person name="Wu L."/>
            <person name="Ma J."/>
        </authorList>
    </citation>
    <scope>NUCLEOTIDE SEQUENCE [LARGE SCALE GENOMIC DNA]</scope>
    <source>
        <strain evidence="3 4">JCM 11896</strain>
    </source>
</reference>
<dbReference type="Pfam" id="PF13460">
    <property type="entry name" value="NAD_binding_10"/>
    <property type="match status" value="1"/>
</dbReference>
<organism evidence="3 4">
    <name type="scientific">Pseudonocardia kongjuensis</name>
    <dbReference type="NCBI Taxonomy" id="102227"/>
    <lineage>
        <taxon>Bacteria</taxon>
        <taxon>Bacillati</taxon>
        <taxon>Actinomycetota</taxon>
        <taxon>Actinomycetes</taxon>
        <taxon>Pseudonocardiales</taxon>
        <taxon>Pseudonocardiaceae</taxon>
        <taxon>Pseudonocardia</taxon>
    </lineage>
</organism>
<name>A0ABN1YC96_9PSEU</name>
<dbReference type="CDD" id="cd05245">
    <property type="entry name" value="SDR_a2"/>
    <property type="match status" value="1"/>
</dbReference>
<proteinExistence type="predicted"/>
<comment type="caution">
    <text evidence="3">The sequence shown here is derived from an EMBL/GenBank/DDBJ whole genome shotgun (WGS) entry which is preliminary data.</text>
</comment>